<dbReference type="GO" id="GO:0009307">
    <property type="term" value="P:DNA restriction-modification system"/>
    <property type="evidence" value="ECO:0007669"/>
    <property type="project" value="UniProtKB-KW"/>
</dbReference>
<dbReference type="Pfam" id="PF13643">
    <property type="entry name" value="DUF4145"/>
    <property type="match status" value="1"/>
</dbReference>
<dbReference type="InterPro" id="IPR007409">
    <property type="entry name" value="Restrct_endonuc_type1_HsdR_N"/>
</dbReference>
<dbReference type="Pfam" id="PF08463">
    <property type="entry name" value="EcoEI_R_C"/>
    <property type="match status" value="1"/>
</dbReference>
<dbReference type="eggNOG" id="COG4096">
    <property type="taxonomic scope" value="Bacteria"/>
</dbReference>
<dbReference type="PROSITE" id="PS51192">
    <property type="entry name" value="HELICASE_ATP_BIND_1"/>
    <property type="match status" value="1"/>
</dbReference>
<proteinExistence type="predicted"/>
<dbReference type="Pfam" id="PF00271">
    <property type="entry name" value="Helicase_C"/>
    <property type="match status" value="1"/>
</dbReference>
<protein>
    <submittedName>
        <fullName evidence="2">Type I restriction-modification system R subunit</fullName>
    </submittedName>
</protein>
<dbReference type="PANTHER" id="PTHR47396:SF1">
    <property type="entry name" value="ATP-DEPENDENT HELICASE IRC3-RELATED"/>
    <property type="match status" value="1"/>
</dbReference>
<dbReference type="Pfam" id="PF04313">
    <property type="entry name" value="HSDR_N"/>
    <property type="match status" value="1"/>
</dbReference>
<feature type="domain" description="Helicase ATP-binding" evidence="1">
    <location>
        <begin position="353"/>
        <end position="513"/>
    </location>
</feature>
<dbReference type="HOGENOM" id="CLU_009326_0_0_9"/>
<dbReference type="Gene3D" id="3.90.1570.30">
    <property type="match status" value="1"/>
</dbReference>
<dbReference type="GO" id="GO:0009035">
    <property type="term" value="F:type I site-specific deoxyribonuclease activity"/>
    <property type="evidence" value="ECO:0007669"/>
    <property type="project" value="UniProtKB-EC"/>
</dbReference>
<gene>
    <name evidence="2" type="ORF">BN533_01840</name>
</gene>
<dbReference type="Pfam" id="PF04851">
    <property type="entry name" value="ResIII"/>
    <property type="match status" value="1"/>
</dbReference>
<accession>R6J955</accession>
<dbReference type="CDD" id="cd18032">
    <property type="entry name" value="DEXHc_RE_I_III_res"/>
    <property type="match status" value="1"/>
</dbReference>
<dbReference type="RefSeq" id="WP_021718740.1">
    <property type="nucleotide sequence ID" value="NZ_DBFJOA010000011.1"/>
</dbReference>
<dbReference type="Gene3D" id="3.40.50.300">
    <property type="entry name" value="P-loop containing nucleotide triphosphate hydrolases"/>
    <property type="match status" value="2"/>
</dbReference>
<dbReference type="SMART" id="SM00487">
    <property type="entry name" value="DEXDc"/>
    <property type="match status" value="1"/>
</dbReference>
<dbReference type="GO" id="GO:0005524">
    <property type="term" value="F:ATP binding"/>
    <property type="evidence" value="ECO:0007669"/>
    <property type="project" value="UniProtKB-KW"/>
</dbReference>
<dbReference type="InterPro" id="IPR014001">
    <property type="entry name" value="Helicase_ATP-bd"/>
</dbReference>
<dbReference type="EMBL" id="CBDS010000100">
    <property type="protein sequence ID" value="CDB46827.1"/>
    <property type="molecule type" value="Genomic_DNA"/>
</dbReference>
<dbReference type="InterPro" id="IPR001650">
    <property type="entry name" value="Helicase_C-like"/>
</dbReference>
<reference evidence="2" key="1">
    <citation type="submission" date="2012-11" db="EMBL/GenBank/DDBJ databases">
        <title>Dependencies among metagenomic species, viruses, plasmids and units of genetic variation.</title>
        <authorList>
            <person name="Nielsen H.B."/>
            <person name="Almeida M."/>
            <person name="Juncker A.S."/>
            <person name="Rasmussen S."/>
            <person name="Li J."/>
            <person name="Sunagawa S."/>
            <person name="Plichta D."/>
            <person name="Gautier L."/>
            <person name="Le Chatelier E."/>
            <person name="Peletier E."/>
            <person name="Bonde I."/>
            <person name="Nielsen T."/>
            <person name="Manichanh C."/>
            <person name="Arumugam M."/>
            <person name="Batto J."/>
            <person name="Santos M.B.Q.D."/>
            <person name="Blom N."/>
            <person name="Borruel N."/>
            <person name="Burgdorf K.S."/>
            <person name="Boumezbeur F."/>
            <person name="Casellas F."/>
            <person name="Dore J."/>
            <person name="Guarner F."/>
            <person name="Hansen T."/>
            <person name="Hildebrand F."/>
            <person name="Kaas R.S."/>
            <person name="Kennedy S."/>
            <person name="Kristiansen K."/>
            <person name="Kultima J.R."/>
            <person name="Leonard P."/>
            <person name="Levenez F."/>
            <person name="Lund O."/>
            <person name="Moumen B."/>
            <person name="Le Paslier D."/>
            <person name="Pons N."/>
            <person name="Pedersen O."/>
            <person name="Prifti E."/>
            <person name="Qin J."/>
            <person name="Raes J."/>
            <person name="Tap J."/>
            <person name="Tims S."/>
            <person name="Ussery D.W."/>
            <person name="Yamada T."/>
            <person name="MetaHit consortium"/>
            <person name="Renault P."/>
            <person name="Sicheritz-Ponten T."/>
            <person name="Bork P."/>
            <person name="Wang J."/>
            <person name="Brunak S."/>
            <person name="Ehrlich S.D."/>
        </authorList>
    </citation>
    <scope>NUCLEOTIDE SEQUENCE [LARGE SCALE GENOMIC DNA]</scope>
</reference>
<evidence type="ECO:0000313" key="2">
    <source>
        <dbReference type="EMBL" id="CDB46827.1"/>
    </source>
</evidence>
<sequence length="1107" mass="126502">MKTNFDFLLKEPQFEPFAEAAVSAERVLHISPALCATACRTALEFAVKWLYSIDSSLTKPYADKLVTLISTEDFQDLIPSGMAAKINYLRKIGNNATHNPKSVNKDQAVLALENLHSFLDFLACCYADSYAETSFDKGIINKVVEPAEVPLAQREVEEVDFQTLLDENFPKRPGMTAKRLERLKRGYEVKPMDMTEAQTRKAYIDVMLQDAGWERGVNWYDEYPVDNMPNKSGYGAADYVLFADDGMPLAVIEAKRTSVNVEKGRQQAVLYANFLEQKFGKRPIIFLTNGYETRLWDDRHYPERLVSGFYSKRDLEQYFCILKDRKGLKGVQINDAISGRYYQKEAIQAVCDAIGERNRRKALLVMATGSGKTRTVISLADVLIRHGWVKNLLFLADRNALVTQAKRAFHNELPNLSLCDLTNSKEDANARAVFSTYQTMMNCIDAMRNEEGGRLFTPGHFDLIVVDEAHRSIYNKYKDIFTYFDALLVGLTATPKDEMDKNTYEIFELEVGVPTYGYELDQAVKDGFLIDFKSVETSLKFLTKGITYDELSPEEKEEYEKTFADQDGNIPESIDSSALNQWIFNEDTIKKTLHILMEHGQKVDFGSKIGKTIIFAKNHLHAEKILKVWNKEYPDYPQHYARVIDNYTNYAQSLIDDFADKKKLPQIAISVDMLDTGIDVPEILNLVFFKRVMSRAKFWQMIGRGTRTCEGLIDGRNKEIFYIFDLCGNFEFFRLHSKGCEASTVPTLQERTFNTKVEMVYKLQELSLQTAELQEYRKELVASLVAQIKALPRDNFAVKQHLRVIDKYQSEADFTVLEFKQTQEIAEHVAPLVLPLGDDPTASRFDQLVYQIELAMLTGKNFKRAQNDIRGKAEELANLGTIPDVAAQKDLIEEILESNYLDRIGVTGYEELRIKLRDLIKFIPDGLKVHYDTNFMDDLLAMEWRESELDNDDLVQYKKKVNYYILQNQKLPVIAKLKSNMPLTESDVKELETILWHDLGTKEQYSSQYGATPLGELVRSIVGLDHRAANEAFSGFLNNAGLDSRQMYFVRQIVNYIVKNGLMKDLSVLQESPFTDQGSISELFDDVTVFMDLRTVIDGINHNAMVA</sequence>
<dbReference type="GO" id="GO:0005829">
    <property type="term" value="C:cytosol"/>
    <property type="evidence" value="ECO:0007669"/>
    <property type="project" value="TreeGrafter"/>
</dbReference>
<dbReference type="SUPFAM" id="SSF52540">
    <property type="entry name" value="P-loop containing nucleoside triphosphate hydrolases"/>
    <property type="match status" value="2"/>
</dbReference>
<comment type="caution">
    <text evidence="2">The sequence shown here is derived from an EMBL/GenBank/DDBJ whole genome shotgun (WGS) entry which is preliminary data.</text>
</comment>
<dbReference type="PANTHER" id="PTHR47396">
    <property type="entry name" value="TYPE I RESTRICTION ENZYME ECOKI R PROTEIN"/>
    <property type="match status" value="1"/>
</dbReference>
<dbReference type="CDD" id="cd18799">
    <property type="entry name" value="SF2_C_EcoAI-like"/>
    <property type="match status" value="1"/>
</dbReference>
<dbReference type="InterPro" id="IPR050742">
    <property type="entry name" value="Helicase_Restrict-Modif_Enz"/>
</dbReference>
<evidence type="ECO:0000259" key="1">
    <source>
        <dbReference type="PROSITE" id="PS51192"/>
    </source>
</evidence>
<dbReference type="InterPro" id="IPR027417">
    <property type="entry name" value="P-loop_NTPase"/>
</dbReference>
<dbReference type="InterPro" id="IPR006935">
    <property type="entry name" value="Helicase/UvrB_N"/>
</dbReference>
<dbReference type="InterPro" id="IPR013670">
    <property type="entry name" value="EcoEI_R_C_dom"/>
</dbReference>
<dbReference type="GO" id="GO:0003677">
    <property type="term" value="F:DNA binding"/>
    <property type="evidence" value="ECO:0007669"/>
    <property type="project" value="UniProtKB-KW"/>
</dbReference>
<dbReference type="InterPro" id="IPR025285">
    <property type="entry name" value="DUF4145"/>
</dbReference>
<dbReference type="STRING" id="1262914.BN533_01840"/>
<organism evidence="2">
    <name type="scientific">Phascolarctobacterium faecium</name>
    <dbReference type="NCBI Taxonomy" id="33025"/>
    <lineage>
        <taxon>Bacteria</taxon>
        <taxon>Bacillati</taxon>
        <taxon>Bacillota</taxon>
        <taxon>Negativicutes</taxon>
        <taxon>Acidaminococcales</taxon>
        <taxon>Acidaminococcaceae</taxon>
        <taxon>Phascolarctobacterium</taxon>
    </lineage>
</organism>
<name>R6J955_9FIRM</name>
<dbReference type="AlphaFoldDB" id="R6J955"/>